<evidence type="ECO:0000256" key="4">
    <source>
        <dbReference type="RuleBase" id="RU003719"/>
    </source>
</evidence>
<dbReference type="SUPFAM" id="SSF52283">
    <property type="entry name" value="Formate/glycerate dehydrogenase catalytic domain-like"/>
    <property type="match status" value="1"/>
</dbReference>
<reference evidence="7 8" key="1">
    <citation type="submission" date="2016-10" db="EMBL/GenBank/DDBJ databases">
        <authorList>
            <person name="de Groot N.N."/>
        </authorList>
    </citation>
    <scope>NUCLEOTIDE SEQUENCE [LARGE SCALE GENOMIC DNA]</scope>
    <source>
        <strain evidence="7 8">DSM 22012</strain>
    </source>
</reference>
<dbReference type="InterPro" id="IPR050857">
    <property type="entry name" value="D-2-hydroxyacid_DH"/>
</dbReference>
<dbReference type="RefSeq" id="WP_104001157.1">
    <property type="nucleotide sequence ID" value="NZ_FNVQ01000001.1"/>
</dbReference>
<dbReference type="CDD" id="cd12169">
    <property type="entry name" value="PGDH_like_1"/>
    <property type="match status" value="1"/>
</dbReference>
<gene>
    <name evidence="7" type="ORF">SAMN05444390_101129</name>
</gene>
<evidence type="ECO:0000259" key="6">
    <source>
        <dbReference type="Pfam" id="PF02826"/>
    </source>
</evidence>
<dbReference type="GO" id="GO:0016616">
    <property type="term" value="F:oxidoreductase activity, acting on the CH-OH group of donors, NAD or NADP as acceptor"/>
    <property type="evidence" value="ECO:0007669"/>
    <property type="project" value="InterPro"/>
</dbReference>
<dbReference type="InterPro" id="IPR036291">
    <property type="entry name" value="NAD(P)-bd_dom_sf"/>
</dbReference>
<evidence type="ECO:0000256" key="2">
    <source>
        <dbReference type="ARBA" id="ARBA00023002"/>
    </source>
</evidence>
<evidence type="ECO:0000256" key="3">
    <source>
        <dbReference type="ARBA" id="ARBA00023027"/>
    </source>
</evidence>
<keyword evidence="8" id="KW-1185">Reference proteome</keyword>
<organism evidence="7 8">
    <name type="scientific">Marinobacterium lutimaris</name>
    <dbReference type="NCBI Taxonomy" id="568106"/>
    <lineage>
        <taxon>Bacteria</taxon>
        <taxon>Pseudomonadati</taxon>
        <taxon>Pseudomonadota</taxon>
        <taxon>Gammaproteobacteria</taxon>
        <taxon>Oceanospirillales</taxon>
        <taxon>Oceanospirillaceae</taxon>
        <taxon>Marinobacterium</taxon>
    </lineage>
</organism>
<dbReference type="Proteomes" id="UP000236745">
    <property type="component" value="Unassembled WGS sequence"/>
</dbReference>
<keyword evidence="2 4" id="KW-0560">Oxidoreductase</keyword>
<dbReference type="AlphaFoldDB" id="A0A1H5TQU4"/>
<evidence type="ECO:0000259" key="5">
    <source>
        <dbReference type="Pfam" id="PF00389"/>
    </source>
</evidence>
<feature type="domain" description="D-isomer specific 2-hydroxyacid dehydrogenase catalytic" evidence="5">
    <location>
        <begin position="20"/>
        <end position="314"/>
    </location>
</feature>
<comment type="similarity">
    <text evidence="1 4">Belongs to the D-isomer specific 2-hydroxyacid dehydrogenase family.</text>
</comment>
<protein>
    <submittedName>
        <fullName evidence="7">D-3-phosphoglycerate dehydrogenase</fullName>
    </submittedName>
</protein>
<dbReference type="OrthoDB" id="9805416at2"/>
<proteinExistence type="inferred from homology"/>
<name>A0A1H5TQU4_9GAMM</name>
<sequence length="320" mass="35247">MKIAVLDDYQDAVRSLDCYPLLAEQEVLVLNQTYSDPADLATHLQGVEALVLIRERTQISEALLKLLPDLKVISQTGKISNHIDPALCEKYGIEILEGRGSPVAPSELCWSLILAASRHLPAYVANLDADNWQQSGPLGLGRTLEGLQLGIWGYGKIGQRIARYADAFGMNICVWGSETSRQKAEEDGYTAADSKAEFFRSSDVLSLHLRLNDATRGIVTRTDLAQMKADSLFVNISRAELVEPGALLAELQQHPSKRAALDVFDSEPATPSTDPLLALPNALCTPHIGYVEKNSYELYFRIAFENLLGWIEQRHSDGNA</sequence>
<accession>A0A1H5TQU4</accession>
<dbReference type="SUPFAM" id="SSF51735">
    <property type="entry name" value="NAD(P)-binding Rossmann-fold domains"/>
    <property type="match status" value="1"/>
</dbReference>
<keyword evidence="3" id="KW-0520">NAD</keyword>
<evidence type="ECO:0000313" key="8">
    <source>
        <dbReference type="Proteomes" id="UP000236745"/>
    </source>
</evidence>
<dbReference type="InterPro" id="IPR006140">
    <property type="entry name" value="D-isomer_DH_NAD-bd"/>
</dbReference>
<feature type="domain" description="D-isomer specific 2-hydroxyacid dehydrogenase NAD-binding" evidence="6">
    <location>
        <begin position="111"/>
        <end position="289"/>
    </location>
</feature>
<dbReference type="EMBL" id="FNVQ01000001">
    <property type="protein sequence ID" value="SEF64451.1"/>
    <property type="molecule type" value="Genomic_DNA"/>
</dbReference>
<dbReference type="GO" id="GO:0051287">
    <property type="term" value="F:NAD binding"/>
    <property type="evidence" value="ECO:0007669"/>
    <property type="project" value="InterPro"/>
</dbReference>
<evidence type="ECO:0000313" key="7">
    <source>
        <dbReference type="EMBL" id="SEF64451.1"/>
    </source>
</evidence>
<dbReference type="InterPro" id="IPR006139">
    <property type="entry name" value="D-isomer_2_OHA_DH_cat_dom"/>
</dbReference>
<dbReference type="Pfam" id="PF02826">
    <property type="entry name" value="2-Hacid_dh_C"/>
    <property type="match status" value="1"/>
</dbReference>
<dbReference type="PANTHER" id="PTHR42789:SF1">
    <property type="entry name" value="D-ISOMER SPECIFIC 2-HYDROXYACID DEHYDROGENASE FAMILY PROTEIN (AFU_ORTHOLOGUE AFUA_6G10090)"/>
    <property type="match status" value="1"/>
</dbReference>
<evidence type="ECO:0000256" key="1">
    <source>
        <dbReference type="ARBA" id="ARBA00005854"/>
    </source>
</evidence>
<dbReference type="PANTHER" id="PTHR42789">
    <property type="entry name" value="D-ISOMER SPECIFIC 2-HYDROXYACID DEHYDROGENASE FAMILY PROTEIN (AFU_ORTHOLOGUE AFUA_6G10090)"/>
    <property type="match status" value="1"/>
</dbReference>
<dbReference type="Gene3D" id="3.40.50.720">
    <property type="entry name" value="NAD(P)-binding Rossmann-like Domain"/>
    <property type="match status" value="2"/>
</dbReference>
<dbReference type="Pfam" id="PF00389">
    <property type="entry name" value="2-Hacid_dh"/>
    <property type="match status" value="1"/>
</dbReference>